<dbReference type="OrthoDB" id="7759904at2759"/>
<dbReference type="Pfam" id="PF00023">
    <property type="entry name" value="Ank"/>
    <property type="match status" value="2"/>
</dbReference>
<dbReference type="Proteomes" id="UP000479190">
    <property type="component" value="Unassembled WGS sequence"/>
</dbReference>
<dbReference type="Gene3D" id="1.25.40.20">
    <property type="entry name" value="Ankyrin repeat-containing domain"/>
    <property type="match status" value="3"/>
</dbReference>
<evidence type="ECO:0000313" key="4">
    <source>
        <dbReference type="EMBL" id="CAB0043456.1"/>
    </source>
</evidence>
<feature type="repeat" description="ANK" evidence="3">
    <location>
        <begin position="369"/>
        <end position="404"/>
    </location>
</feature>
<evidence type="ECO:0000256" key="2">
    <source>
        <dbReference type="ARBA" id="ARBA00023043"/>
    </source>
</evidence>
<keyword evidence="5" id="KW-1185">Reference proteome</keyword>
<dbReference type="PANTHER" id="PTHR24198:SF165">
    <property type="entry name" value="ANKYRIN REPEAT-CONTAINING PROTEIN-RELATED"/>
    <property type="match status" value="1"/>
</dbReference>
<dbReference type="AlphaFoldDB" id="A0A6H5J1E6"/>
<dbReference type="Pfam" id="PF12796">
    <property type="entry name" value="Ank_2"/>
    <property type="match status" value="3"/>
</dbReference>
<accession>A0A6H5J1E6</accession>
<dbReference type="SUPFAM" id="SSF48403">
    <property type="entry name" value="Ankyrin repeat"/>
    <property type="match status" value="2"/>
</dbReference>
<dbReference type="SMART" id="SM00248">
    <property type="entry name" value="ANK"/>
    <property type="match status" value="10"/>
</dbReference>
<feature type="repeat" description="ANK" evidence="3">
    <location>
        <begin position="527"/>
        <end position="559"/>
    </location>
</feature>
<dbReference type="InterPro" id="IPR036770">
    <property type="entry name" value="Ankyrin_rpt-contain_sf"/>
</dbReference>
<feature type="repeat" description="ANK" evidence="3">
    <location>
        <begin position="294"/>
        <end position="326"/>
    </location>
</feature>
<evidence type="ECO:0000256" key="1">
    <source>
        <dbReference type="ARBA" id="ARBA00022737"/>
    </source>
</evidence>
<gene>
    <name evidence="4" type="ORF">TBRA_LOCUS15044</name>
</gene>
<keyword evidence="2 3" id="KW-0040">ANK repeat</keyword>
<feature type="repeat" description="ANK" evidence="3">
    <location>
        <begin position="218"/>
        <end position="250"/>
    </location>
</feature>
<evidence type="ECO:0000256" key="3">
    <source>
        <dbReference type="PROSITE-ProRule" id="PRU00023"/>
    </source>
</evidence>
<feature type="repeat" description="ANK" evidence="3">
    <location>
        <begin position="605"/>
        <end position="637"/>
    </location>
</feature>
<organism evidence="4 5">
    <name type="scientific">Trichogramma brassicae</name>
    <dbReference type="NCBI Taxonomy" id="86971"/>
    <lineage>
        <taxon>Eukaryota</taxon>
        <taxon>Metazoa</taxon>
        <taxon>Ecdysozoa</taxon>
        <taxon>Arthropoda</taxon>
        <taxon>Hexapoda</taxon>
        <taxon>Insecta</taxon>
        <taxon>Pterygota</taxon>
        <taxon>Neoptera</taxon>
        <taxon>Endopterygota</taxon>
        <taxon>Hymenoptera</taxon>
        <taxon>Apocrita</taxon>
        <taxon>Proctotrupomorpha</taxon>
        <taxon>Chalcidoidea</taxon>
        <taxon>Trichogrammatidae</taxon>
        <taxon>Trichogramma</taxon>
    </lineage>
</organism>
<evidence type="ECO:0000313" key="5">
    <source>
        <dbReference type="Proteomes" id="UP000479190"/>
    </source>
</evidence>
<sequence>MAIRHEKHRKCAYMIFITSYLPQPPDTCDTNPCERPHMAVNLQELSSLDKLKNLRDSVDWSTEDERVSFHQRLGDLFDEWKDPLPNLRDVFPNEEIDWLLSRSVERTGQARCGGARFIEFVARTGYKDEPEKDEAAGEASSLPRRTTALHRAARRGFYDEDTAMFGELFKIYHRLEVNYVDEFGLTHFHVACRYGLKDVVEEFLRLGQVDPNQAWPDTGDTPLHLALRHKHKEVAESLLRSGADPNATDKHGTTALHVIFERPKDDSMMEFLRMLFEVNDQVGRSVQIDARDKMGWSALHYALRFNNRKSAELLLKRGADPNSAITYGSKWTPLHLIGGYTDDDDLAKMFFEVCDELELTVRVNARSKSGTTPLHEALRRSKGVNRKLVELLLRRGADPNLAEETTDSSPLHIICERGSNDEMLEVLKTFLETSREMKRRLRIDAVDQKGRTALHLALANGCSSMAESLLTRGADQNIVDANGWSPLHAVCNRSFEEADRYGGSAVRFLEICRDLEKPLRVDARDNEGITPLHLALENLKGQAVLSLLSMGADPNLANPRGETPLHVICRTGGIAESFGERFFQRLFEITDGMRRVVQLEARDESGKTPLHLALSYGDEELIGWLLRRGADPNSANANGSTPLQLAVANLQPDTVDLLLDNGADPSRFAFPAASRMCLFMGHGLWAASGALACCWRLEARGYELRRSDAWNVAQFFIERHLLLNPMTDDPRGSLRDDATTTFATEAEETMFAPNLSLRDLIEMPILEATKLLSHEACSRFLRANGPRRLSDGHRGLFIRSLCEIAEASVKTTCPPAAYSGVNSTARCAQLRNFDYSTGGSLKAIRKPVAIPPLALLADERSRLYRRRHEDARAEERQETLRRWQSRWDRSTKGRWTHKLIPNIGLWIDRRHGEVDYHLTQLLTGHGYFKHHSQRYDHNASADCPACPYTVENAKHVFFNCPRFEEERERLHRQLQEVARPENIVQLMLADEKNWLAVASFAHSVIVRLRAEEMAGRR</sequence>
<feature type="repeat" description="ANK" evidence="3">
    <location>
        <begin position="449"/>
        <end position="481"/>
    </location>
</feature>
<protein>
    <submittedName>
        <fullName evidence="4">Uncharacterized protein</fullName>
    </submittedName>
</protein>
<proteinExistence type="predicted"/>
<reference evidence="4 5" key="1">
    <citation type="submission" date="2020-02" db="EMBL/GenBank/DDBJ databases">
        <authorList>
            <person name="Ferguson B K."/>
        </authorList>
    </citation>
    <scope>NUCLEOTIDE SEQUENCE [LARGE SCALE GENOMIC DNA]</scope>
</reference>
<keyword evidence="1" id="KW-0677">Repeat</keyword>
<dbReference type="InterPro" id="IPR002110">
    <property type="entry name" value="Ankyrin_rpt"/>
</dbReference>
<dbReference type="PANTHER" id="PTHR24198">
    <property type="entry name" value="ANKYRIN REPEAT AND PROTEIN KINASE DOMAIN-CONTAINING PROTEIN"/>
    <property type="match status" value="1"/>
</dbReference>
<dbReference type="PRINTS" id="PR01415">
    <property type="entry name" value="ANKYRIN"/>
</dbReference>
<dbReference type="EMBL" id="CADCXV010001316">
    <property type="protein sequence ID" value="CAB0043456.1"/>
    <property type="molecule type" value="Genomic_DNA"/>
</dbReference>
<name>A0A6H5J1E6_9HYME</name>
<feature type="repeat" description="ANK" evidence="3">
    <location>
        <begin position="638"/>
        <end position="664"/>
    </location>
</feature>
<dbReference type="PROSITE" id="PS50088">
    <property type="entry name" value="ANK_REPEAT"/>
    <property type="match status" value="7"/>
</dbReference>
<dbReference type="PROSITE" id="PS50297">
    <property type="entry name" value="ANK_REP_REGION"/>
    <property type="match status" value="7"/>
</dbReference>